<organism evidence="1 2">
    <name type="scientific">candidate division WS6 bacterium 34_10</name>
    <dbReference type="NCBI Taxonomy" id="1641389"/>
    <lineage>
        <taxon>Bacteria</taxon>
        <taxon>Candidatus Dojkabacteria</taxon>
    </lineage>
</organism>
<comment type="caution">
    <text evidence="1">The sequence shown here is derived from an EMBL/GenBank/DDBJ whole genome shotgun (WGS) entry which is preliminary data.</text>
</comment>
<name>A0A101HG73_9BACT</name>
<proteinExistence type="predicted"/>
<dbReference type="EMBL" id="LGGO01000174">
    <property type="protein sequence ID" value="KUK76292.1"/>
    <property type="molecule type" value="Genomic_DNA"/>
</dbReference>
<reference evidence="2" key="1">
    <citation type="journal article" date="2015" name="MBio">
        <title>Genome-Resolved Metagenomic Analysis Reveals Roles for Candidate Phyla and Other Microbial Community Members in Biogeochemical Transformations in Oil Reservoirs.</title>
        <authorList>
            <person name="Hu P."/>
            <person name="Tom L."/>
            <person name="Singh A."/>
            <person name="Thomas B.C."/>
            <person name="Baker B.J."/>
            <person name="Piceno Y.M."/>
            <person name="Andersen G.L."/>
            <person name="Banfield J.F."/>
        </authorList>
    </citation>
    <scope>NUCLEOTIDE SEQUENCE [LARGE SCALE GENOMIC DNA]</scope>
</reference>
<dbReference type="Proteomes" id="UP000053904">
    <property type="component" value="Unassembled WGS sequence"/>
</dbReference>
<protein>
    <submittedName>
        <fullName evidence="1">Uncharacterized protein</fullName>
    </submittedName>
</protein>
<accession>A0A101HG73</accession>
<evidence type="ECO:0000313" key="1">
    <source>
        <dbReference type="EMBL" id="KUK76292.1"/>
    </source>
</evidence>
<evidence type="ECO:0000313" key="2">
    <source>
        <dbReference type="Proteomes" id="UP000053904"/>
    </source>
</evidence>
<gene>
    <name evidence="1" type="ORF">XD93_1002</name>
</gene>
<dbReference type="AlphaFoldDB" id="A0A101HG73"/>
<sequence length="153" mass="18197">MIESKQKLPYKDLYRYESLSSLEQKVVRDNTNRLIYSIIGYDLFEDISDSRNLLDRYEDFIDNKINKEPFPQINKSEPSRPTINFLKNGETNICMMLIDTSEEFLPEGYLIVDFEEAMQNSIQKEGMIEDNQRRIDNFLELTQVYLDKQEEDS</sequence>